<feature type="region of interest" description="Disordered" evidence="6">
    <location>
        <begin position="410"/>
        <end position="433"/>
    </location>
</feature>
<dbReference type="FunFam" id="1.10.418.20:FF:000004">
    <property type="entry name" value="sentrin-specific protease 7 isoform X1"/>
    <property type="match status" value="1"/>
</dbReference>
<feature type="compositionally biased region" description="Polar residues" evidence="6">
    <location>
        <begin position="933"/>
        <end position="989"/>
    </location>
</feature>
<dbReference type="GO" id="GO:0005737">
    <property type="term" value="C:cytoplasm"/>
    <property type="evidence" value="ECO:0007669"/>
    <property type="project" value="TreeGrafter"/>
</dbReference>
<feature type="compositionally biased region" description="Polar residues" evidence="6">
    <location>
        <begin position="1374"/>
        <end position="1386"/>
    </location>
</feature>
<dbReference type="Pfam" id="PF02902">
    <property type="entry name" value="Peptidase_C48"/>
    <property type="match status" value="1"/>
</dbReference>
<evidence type="ECO:0000256" key="4">
    <source>
        <dbReference type="ARBA" id="ARBA00022786"/>
    </source>
</evidence>
<feature type="compositionally biased region" description="Polar residues" evidence="6">
    <location>
        <begin position="2019"/>
        <end position="2036"/>
    </location>
</feature>
<feature type="compositionally biased region" description="Polar residues" evidence="6">
    <location>
        <begin position="1228"/>
        <end position="1240"/>
    </location>
</feature>
<feature type="compositionally biased region" description="Basic and acidic residues" evidence="6">
    <location>
        <begin position="2065"/>
        <end position="2083"/>
    </location>
</feature>
<accession>A0A3S1A0U8</accession>
<reference evidence="8 9" key="1">
    <citation type="submission" date="2019-01" db="EMBL/GenBank/DDBJ databases">
        <title>A draft genome assembly of the solar-powered sea slug Elysia chlorotica.</title>
        <authorList>
            <person name="Cai H."/>
            <person name="Li Q."/>
            <person name="Fang X."/>
            <person name="Li J."/>
            <person name="Curtis N.E."/>
            <person name="Altenburger A."/>
            <person name="Shibata T."/>
            <person name="Feng M."/>
            <person name="Maeda T."/>
            <person name="Schwartz J.A."/>
            <person name="Shigenobu S."/>
            <person name="Lundholm N."/>
            <person name="Nishiyama T."/>
            <person name="Yang H."/>
            <person name="Hasebe M."/>
            <person name="Li S."/>
            <person name="Pierce S.K."/>
            <person name="Wang J."/>
        </authorList>
    </citation>
    <scope>NUCLEOTIDE SEQUENCE [LARGE SCALE GENOMIC DNA]</scope>
    <source>
        <strain evidence="8">EC2010</strain>
        <tissue evidence="8">Whole organism of an adult</tissue>
    </source>
</reference>
<dbReference type="PANTHER" id="PTHR46896">
    <property type="entry name" value="SENTRIN-SPECIFIC PROTEASE"/>
    <property type="match status" value="1"/>
</dbReference>
<feature type="compositionally biased region" description="Acidic residues" evidence="6">
    <location>
        <begin position="1424"/>
        <end position="1438"/>
    </location>
</feature>
<feature type="compositionally biased region" description="Basic residues" evidence="6">
    <location>
        <begin position="1318"/>
        <end position="1338"/>
    </location>
</feature>
<feature type="compositionally biased region" description="Acidic residues" evidence="6">
    <location>
        <begin position="1298"/>
        <end position="1313"/>
    </location>
</feature>
<dbReference type="GO" id="GO:0016926">
    <property type="term" value="P:protein desumoylation"/>
    <property type="evidence" value="ECO:0007669"/>
    <property type="project" value="TreeGrafter"/>
</dbReference>
<sequence length="2121" mass="235722">MSAEEWNAAVKAGLESMNDHGAQISNQADYLPTSSQSPGHSPQPSPDSQQKDLGAAVPSQPKQTLKGVVNQPQQLQQPQRLGSQQDQQVSQSSDLTRSQSPVFRGSPRPSQEAKNKPHQSVPPISSCGAVPHISQNVHKVQAPFQQPPHGAGRSVGLQSQINHRLPQPRQLSPQRPVQKINTPNIPSTQQGMQMSLQSNTNVGIRSAPPTRPTGSATQTFSRGPHQQVYPQQHLKQSMPHHRMPAGQHHLPPGANAVAGNQQVGHRMVAPRFSHQQQHQNQPQQPARPPLPRPGGNQNSLRLPHQIHPQKPGFSNHCLSSNTMMMPVAQERGNLSQNVNPPAGMDSESGGDDHSMRHMHEDEMYDEEYEESMQEGAVYDPDYGGEEEEEEEDYDEEMEEEQYHYMKQSYGYDSSASDDLSEEESNLFEELSHLTPSHPRYEEIVNRLKEKGVDRDEIDEIINPQRPGYNQVYGDEPYDEDEDEEQEEMEEAEATVSSSSFSQAERLQTSQIETGMQQGTVSQSGGMLQRSQNQNQEAHSASAQNVRAPAGLQQNLSQPSQTQPHQSNPSQSSHSQPQQGLSQTSSQIHTQKAQASHLQQQQPRSHPNLPPSSNAPQIRPNSQQAQGPKNVASLNQHRKVFQSPKSTCISSTPSETSDWQHHGPRPSMAAKPLPSSTVSQQTQQMNPLRQMGPNRFPVPNQQVGGAIRPAGQSRQGSITIRPLNNTAQGSPNSRGQVPSQQVGLGQGAQVQHTQQGAIIQPPMVRGVSPRAMPPQRMVRPGVPSPNVGHRPVSFPMQGHLRPRTMSPHHLRINGPLGQLRAPVPASRASQSRLDVQHMQEMLDKQIMAKKGVSALPNQDPAEDQSLSSASSLNPQNTHVFQTPLPKQFLPSRRPVAPAPPFGRHPRPTGAQGMQPLRPRFSGPVRPRAPVPIPQSISTPSQQLQSAQVRVGSSSQAAPSGQKPSPNKLVGTQQGSQHPANDTGKSIQDNQKACPAPTQPAVPKPPSFNLEALSEAKLNLLSTRHGKLVPNKTYQIKSPIDQSTIYAVWNGEKFVDANQEGVKGPSQATGASSQQIDRSQDGNNAGYKPKTNTAPGTSSAFQDQFLLSLQSTVSKQQESVGELDTNSSSVEIQPNQSEKPENAQVSPSASQTTYIKPLSQGPSEHKKSDEEDDDEDDDSIFKKPFSENEDVFRVCNNCGYTSKNFKRCDGCKKLHQGEMKIHCTKKTGKTDASPSQPSNSGMSAKKPEMKPSDRFREVMSKASFYGNSTSQGLGRGSVTARRGLGRTKGGGLKGKVGLQTEEDEPDHQSSEDEDSDDRRGTKRRQGRPKAKTAAPKKRSKKMDEPVTVTISSDEDEPSSTTYLLPGYSASPAHSAGSESPIFSTNQMNPVNAFGRFRRMRMEDEEGHSKLEKKLQTQNKPSSMAQPDEELEEDEDEDGDEPAVYEIDIRSVRIGSMRTHPQQPMFISLHGVCFKCRSERTDEEFECEILCSEVEHVKFFAGQPQPVLFLFLTQECGEKMRSICHMEPGNEEYFDPSCTDMKQKMVVIIIESSSEMPLEMLRENLTLWADMNHQEDSEYLEELSEESANDLLIQSAPPVLTADMERGVLKFKKKYMFDGDAPHIQPRMPASPPEGMDNEEPDSTSSSPPDIRNHFYGPPIRLLLYPPPPARGISITTEDLLCLAEGEFLNDVVIDFYLQYLYKEKLSEENQKRTHIFSSFFYKRLTQRDRHSDKTEEDAKKSLPERRHARVKKWTKHVDLFSKDFIIVPINEHSHWYLAVICFPGLASPEVVPYIPSAMHRADVDEASNDAGKKKMFYTHFPFRPCILMFDSLAGPSRNPNVKMLREYLQCEWDAKKSEQRQIAKIVRGSTPKVPQQCNFSDCGVFLLQYVESFFEDPIADFQIPMKGLQNWFPEELVFHKRRDIHELIMSLHQTYMEERGDPRILDIPFESTSLRPQPQVPMDMPNPNNHDHFLGKLEDGSAEGGAFNKEDENSNSSAAWELAKSVPSPPFPVALQQNSMFQREESNQSPFFPSSQATFEGEEEEENEEGVQLSGLTDQAIEEGSDNVDKSSRKDGNSRSELTGEKDDDSEDTHQTASQVEQPETESIKLLSDKEPDKGVEQG</sequence>
<gene>
    <name evidence="8" type="ORF">EGW08_000651</name>
</gene>
<feature type="domain" description="Ubiquitin-like protease family profile" evidence="7">
    <location>
        <begin position="1670"/>
        <end position="1891"/>
    </location>
</feature>
<comment type="caution">
    <text evidence="8">The sequence shown here is derived from an EMBL/GenBank/DDBJ whole genome shotgun (WGS) entry which is preliminary data.</text>
</comment>
<feature type="compositionally biased region" description="Polar residues" evidence="6">
    <location>
        <begin position="673"/>
        <end position="686"/>
    </location>
</feature>
<feature type="region of interest" description="Disordered" evidence="6">
    <location>
        <begin position="333"/>
        <end position="356"/>
    </location>
</feature>
<protein>
    <recommendedName>
        <fullName evidence="7">Ubiquitin-like protease family profile domain-containing protein</fullName>
    </recommendedName>
</protein>
<feature type="compositionally biased region" description="Polar residues" evidence="6">
    <location>
        <begin position="494"/>
        <end position="544"/>
    </location>
</feature>
<feature type="compositionally biased region" description="Polar residues" evidence="6">
    <location>
        <begin position="212"/>
        <end position="221"/>
    </location>
</feature>
<feature type="compositionally biased region" description="Low complexity" evidence="6">
    <location>
        <begin position="34"/>
        <end position="48"/>
    </location>
</feature>
<feature type="compositionally biased region" description="Acidic residues" evidence="6">
    <location>
        <begin position="382"/>
        <end position="399"/>
    </location>
</feature>
<keyword evidence="9" id="KW-1185">Reference proteome</keyword>
<keyword evidence="3" id="KW-0645">Protease</keyword>
<feature type="region of interest" description="Disordered" evidence="6">
    <location>
        <begin position="1400"/>
        <end position="1438"/>
    </location>
</feature>
<name>A0A3S1A0U8_ELYCH</name>
<feature type="compositionally biased region" description="Polar residues" evidence="6">
    <location>
        <begin position="1064"/>
        <end position="1081"/>
    </location>
</feature>
<dbReference type="InterPro" id="IPR051947">
    <property type="entry name" value="Sentrin-specific_protease"/>
</dbReference>
<keyword evidence="5" id="KW-0378">Hydrolase</keyword>
<dbReference type="GO" id="GO:0070139">
    <property type="term" value="F:SUMO-specific endopeptidase activity"/>
    <property type="evidence" value="ECO:0007669"/>
    <property type="project" value="TreeGrafter"/>
</dbReference>
<evidence type="ECO:0000256" key="6">
    <source>
        <dbReference type="SAM" id="MobiDB-lite"/>
    </source>
</evidence>
<feature type="region of interest" description="Disordered" evidence="6">
    <location>
        <begin position="1"/>
        <end position="257"/>
    </location>
</feature>
<feature type="region of interest" description="Disordered" evidence="6">
    <location>
        <begin position="2019"/>
        <end position="2121"/>
    </location>
</feature>
<feature type="compositionally biased region" description="Low complexity" evidence="6">
    <location>
        <begin position="272"/>
        <end position="284"/>
    </location>
</feature>
<dbReference type="GO" id="GO:0006508">
    <property type="term" value="P:proteolysis"/>
    <property type="evidence" value="ECO:0007669"/>
    <property type="project" value="UniProtKB-KW"/>
</dbReference>
<dbReference type="InterPro" id="IPR038765">
    <property type="entry name" value="Papain-like_cys_pep_sf"/>
</dbReference>
<keyword evidence="2" id="KW-0597">Phosphoprotein</keyword>
<feature type="compositionally biased region" description="Acidic residues" evidence="6">
    <location>
        <begin position="475"/>
        <end position="492"/>
    </location>
</feature>
<evidence type="ECO:0000259" key="7">
    <source>
        <dbReference type="PROSITE" id="PS50600"/>
    </source>
</evidence>
<proteinExistence type="inferred from homology"/>
<evidence type="ECO:0000256" key="2">
    <source>
        <dbReference type="ARBA" id="ARBA00022553"/>
    </source>
</evidence>
<feature type="compositionally biased region" description="Low complexity" evidence="6">
    <location>
        <begin position="590"/>
        <end position="601"/>
    </location>
</feature>
<dbReference type="PROSITE" id="PS50600">
    <property type="entry name" value="ULP_PROTEASE"/>
    <property type="match status" value="1"/>
</dbReference>
<dbReference type="OrthoDB" id="442460at2759"/>
<feature type="compositionally biased region" description="Polar residues" evidence="6">
    <location>
        <begin position="863"/>
        <end position="879"/>
    </location>
</feature>
<feature type="compositionally biased region" description="Polar residues" evidence="6">
    <location>
        <begin position="610"/>
        <end position="634"/>
    </location>
</feature>
<feature type="region of interest" description="Disordered" evidence="6">
    <location>
        <begin position="272"/>
        <end position="319"/>
    </location>
</feature>
<dbReference type="GO" id="GO:0005634">
    <property type="term" value="C:nucleus"/>
    <property type="evidence" value="ECO:0007669"/>
    <property type="project" value="TreeGrafter"/>
</dbReference>
<evidence type="ECO:0000256" key="5">
    <source>
        <dbReference type="ARBA" id="ARBA00022801"/>
    </source>
</evidence>
<feature type="region of interest" description="Disordered" evidence="6">
    <location>
        <begin position="1115"/>
        <end position="1181"/>
    </location>
</feature>
<keyword evidence="4" id="KW-0833">Ubl conjugation pathway</keyword>
<feature type="region of interest" description="Disordered" evidence="6">
    <location>
        <begin position="1223"/>
        <end position="1249"/>
    </location>
</feature>
<dbReference type="SUPFAM" id="SSF54001">
    <property type="entry name" value="Cysteine proteinases"/>
    <property type="match status" value="1"/>
</dbReference>
<feature type="compositionally biased region" description="Polar residues" evidence="6">
    <location>
        <begin position="1413"/>
        <end position="1422"/>
    </location>
</feature>
<comment type="similarity">
    <text evidence="1">Belongs to the peptidase C48 family.</text>
</comment>
<feature type="compositionally biased region" description="Polar residues" evidence="6">
    <location>
        <begin position="642"/>
        <end position="656"/>
    </location>
</feature>
<feature type="compositionally biased region" description="Acidic residues" evidence="6">
    <location>
        <begin position="2038"/>
        <end position="2047"/>
    </location>
</feature>
<dbReference type="Proteomes" id="UP000271974">
    <property type="component" value="Unassembled WGS sequence"/>
</dbReference>
<dbReference type="FunFam" id="1.10.418.20:FF:000001">
    <property type="entry name" value="sentrin-specific protease 6 isoform X1"/>
    <property type="match status" value="1"/>
</dbReference>
<dbReference type="Gene3D" id="3.30.310.130">
    <property type="entry name" value="Ubiquitin-related"/>
    <property type="match status" value="1"/>
</dbReference>
<feature type="region of interest" description="Disordered" evidence="6">
    <location>
        <begin position="1263"/>
        <end position="1386"/>
    </location>
</feature>
<feature type="region of interest" description="Disordered" evidence="6">
    <location>
        <begin position="1617"/>
        <end position="1649"/>
    </location>
</feature>
<feature type="region of interest" description="Disordered" evidence="6">
    <location>
        <begin position="1972"/>
        <end position="2001"/>
    </location>
</feature>
<dbReference type="Gene3D" id="1.10.418.20">
    <property type="match status" value="1"/>
</dbReference>
<feature type="compositionally biased region" description="Basic and acidic residues" evidence="6">
    <location>
        <begin position="2109"/>
        <end position="2121"/>
    </location>
</feature>
<organism evidence="8 9">
    <name type="scientific">Elysia chlorotica</name>
    <name type="common">Eastern emerald elysia</name>
    <name type="synonym">Sea slug</name>
    <dbReference type="NCBI Taxonomy" id="188477"/>
    <lineage>
        <taxon>Eukaryota</taxon>
        <taxon>Metazoa</taxon>
        <taxon>Spiralia</taxon>
        <taxon>Lophotrochozoa</taxon>
        <taxon>Mollusca</taxon>
        <taxon>Gastropoda</taxon>
        <taxon>Heterobranchia</taxon>
        <taxon>Euthyneura</taxon>
        <taxon>Panpulmonata</taxon>
        <taxon>Sacoglossa</taxon>
        <taxon>Placobranchoidea</taxon>
        <taxon>Plakobranchidae</taxon>
        <taxon>Elysia</taxon>
    </lineage>
</organism>
<dbReference type="STRING" id="188477.A0A3S1A0U8"/>
<feature type="compositionally biased region" description="Pro residues" evidence="6">
    <location>
        <begin position="995"/>
        <end position="1004"/>
    </location>
</feature>
<feature type="compositionally biased region" description="Low complexity" evidence="6">
    <location>
        <begin position="164"/>
        <end position="178"/>
    </location>
</feature>
<dbReference type="PANTHER" id="PTHR46896:SF3">
    <property type="entry name" value="FI06413P-RELATED"/>
    <property type="match status" value="1"/>
</dbReference>
<feature type="region of interest" description="Disordered" evidence="6">
    <location>
        <begin position="1058"/>
        <end position="1096"/>
    </location>
</feature>
<feature type="region of interest" description="Disordered" evidence="6">
    <location>
        <begin position="802"/>
        <end position="831"/>
    </location>
</feature>
<evidence type="ECO:0000256" key="1">
    <source>
        <dbReference type="ARBA" id="ARBA00005234"/>
    </source>
</evidence>
<feature type="compositionally biased region" description="Polar residues" evidence="6">
    <location>
        <begin position="1115"/>
        <end position="1152"/>
    </location>
</feature>
<feature type="region of interest" description="Disordered" evidence="6">
    <location>
        <begin position="854"/>
        <end position="1005"/>
    </location>
</feature>
<evidence type="ECO:0000256" key="3">
    <source>
        <dbReference type="ARBA" id="ARBA00022670"/>
    </source>
</evidence>
<dbReference type="InterPro" id="IPR003653">
    <property type="entry name" value="Peptidase_C48_C"/>
</dbReference>
<feature type="compositionally biased region" description="Polar residues" evidence="6">
    <location>
        <begin position="711"/>
        <end position="738"/>
    </location>
</feature>
<feature type="region of interest" description="Disordered" evidence="6">
    <location>
        <begin position="453"/>
        <end position="753"/>
    </location>
</feature>
<feature type="compositionally biased region" description="Polar residues" evidence="6">
    <location>
        <begin position="179"/>
        <end position="203"/>
    </location>
</feature>
<evidence type="ECO:0000313" key="9">
    <source>
        <dbReference type="Proteomes" id="UP000271974"/>
    </source>
</evidence>
<evidence type="ECO:0000313" key="8">
    <source>
        <dbReference type="EMBL" id="RUS91536.1"/>
    </source>
</evidence>
<feature type="compositionally biased region" description="Low complexity" evidence="6">
    <location>
        <begin position="739"/>
        <end position="750"/>
    </location>
</feature>
<feature type="compositionally biased region" description="Low complexity" evidence="6">
    <location>
        <begin position="71"/>
        <end position="94"/>
    </location>
</feature>
<feature type="region of interest" description="Disordered" evidence="6">
    <location>
        <begin position="381"/>
        <end position="400"/>
    </location>
</feature>
<dbReference type="EMBL" id="RQTK01000009">
    <property type="protein sequence ID" value="RUS91536.1"/>
    <property type="molecule type" value="Genomic_DNA"/>
</dbReference>
<feature type="compositionally biased region" description="Low complexity" evidence="6">
    <location>
        <begin position="556"/>
        <end position="582"/>
    </location>
</feature>